<proteinExistence type="inferred from homology"/>
<dbReference type="EMBL" id="SJKD01000010">
    <property type="protein sequence ID" value="TCC44202.1"/>
    <property type="molecule type" value="Genomic_DNA"/>
</dbReference>
<feature type="transmembrane region" description="Helical" evidence="7">
    <location>
        <begin position="53"/>
        <end position="72"/>
    </location>
</feature>
<dbReference type="GO" id="GO:0008961">
    <property type="term" value="F:phosphatidylglycerol-prolipoprotein diacylglyceryl transferase activity"/>
    <property type="evidence" value="ECO:0007669"/>
    <property type="project" value="UniProtKB-UniRule"/>
</dbReference>
<evidence type="ECO:0000256" key="4">
    <source>
        <dbReference type="ARBA" id="ARBA00022692"/>
    </source>
</evidence>
<evidence type="ECO:0000256" key="5">
    <source>
        <dbReference type="ARBA" id="ARBA00022989"/>
    </source>
</evidence>
<dbReference type="PROSITE" id="PS01311">
    <property type="entry name" value="LGT"/>
    <property type="match status" value="1"/>
</dbReference>
<sequence length="293" mass="31507">MEYAAAIPSPSQGVWHLGPLPLRAYTAAILLGIVVGVWIGNRRWVARGGASGAVLEVVTWAVPFGIVGARVYHVLTDWGKYLGPGGDPVGALRIWEGGLSIWGAIAAGVLGAHLAARRRGIPFPALADALAPGIVVAQAIGRWGNYFNQELFGRPTNLPWGLEIAPDRRPAGYQAFSTFHPAFLYESLWAAGVALVVIWADRRFRMGHGRVFALYVALYTAGRTWIETLRIDTGGVVEGPARELLGLRVNGWLSIILFVGAVAFLVVSVRLRPGREALEPSARERPSTSTEGT</sequence>
<comment type="caution">
    <text evidence="8">The sequence shown here is derived from an EMBL/GenBank/DDBJ whole genome shotgun (WGS) entry which is preliminary data.</text>
</comment>
<dbReference type="HAMAP" id="MF_01147">
    <property type="entry name" value="Lgt"/>
    <property type="match status" value="1"/>
</dbReference>
<dbReference type="EC" id="2.5.1.145" evidence="7"/>
<name>A0A4V2M6L6_9ACTN</name>
<dbReference type="GO" id="GO:0042158">
    <property type="term" value="P:lipoprotein biosynthetic process"/>
    <property type="evidence" value="ECO:0007669"/>
    <property type="project" value="UniProtKB-UniRule"/>
</dbReference>
<feature type="transmembrane region" description="Helical" evidence="7">
    <location>
        <begin position="212"/>
        <end position="231"/>
    </location>
</feature>
<dbReference type="OrthoDB" id="871140at2"/>
<keyword evidence="4 7" id="KW-0812">Transmembrane</keyword>
<keyword evidence="3 7" id="KW-0808">Transferase</keyword>
<keyword evidence="8" id="KW-0449">Lipoprotein</keyword>
<comment type="similarity">
    <text evidence="1 7">Belongs to the Lgt family.</text>
</comment>
<keyword evidence="8" id="KW-0328">Glycosyltransferase</keyword>
<dbReference type="NCBIfam" id="TIGR00544">
    <property type="entry name" value="lgt"/>
    <property type="match status" value="1"/>
</dbReference>
<dbReference type="InterPro" id="IPR001640">
    <property type="entry name" value="Lgt"/>
</dbReference>
<keyword evidence="5 7" id="KW-1133">Transmembrane helix</keyword>
<feature type="transmembrane region" description="Helical" evidence="7">
    <location>
        <begin position="20"/>
        <end position="41"/>
    </location>
</feature>
<comment type="subcellular location">
    <subcellularLocation>
        <location evidence="7">Cell membrane</location>
        <topology evidence="7">Multi-pass membrane protein</topology>
    </subcellularLocation>
</comment>
<gene>
    <name evidence="7" type="primary">lgt</name>
    <name evidence="8" type="ORF">E0H75_35655</name>
</gene>
<dbReference type="AlphaFoldDB" id="A0A4V2M6L6"/>
<feature type="transmembrane region" description="Helical" evidence="7">
    <location>
        <begin position="123"/>
        <end position="141"/>
    </location>
</feature>
<keyword evidence="2 7" id="KW-1003">Cell membrane</keyword>
<comment type="function">
    <text evidence="7">Catalyzes the transfer of the diacylglyceryl group from phosphatidylglycerol to the sulfhydryl group of the N-terminal cysteine of a prolipoprotein, the first step in the formation of mature lipoproteins.</text>
</comment>
<evidence type="ECO:0000256" key="3">
    <source>
        <dbReference type="ARBA" id="ARBA00022679"/>
    </source>
</evidence>
<dbReference type="RefSeq" id="WP_131518122.1">
    <property type="nucleotide sequence ID" value="NZ_SJKD01000010.1"/>
</dbReference>
<evidence type="ECO:0000313" key="8">
    <source>
        <dbReference type="EMBL" id="TCC44202.1"/>
    </source>
</evidence>
<feature type="transmembrane region" description="Helical" evidence="7">
    <location>
        <begin position="92"/>
        <end position="116"/>
    </location>
</feature>
<evidence type="ECO:0000313" key="9">
    <source>
        <dbReference type="Proteomes" id="UP000293342"/>
    </source>
</evidence>
<reference evidence="8 9" key="1">
    <citation type="submission" date="2019-02" db="EMBL/GenBank/DDBJ databases">
        <title>Kribbella capetownensis sp. nov. and Kribbella speibonae sp. nov., isolated from soil.</title>
        <authorList>
            <person name="Curtis S.M."/>
            <person name="Norton I."/>
            <person name="Everest G.J."/>
            <person name="Meyers P.R."/>
        </authorList>
    </citation>
    <scope>NUCLEOTIDE SEQUENCE [LARGE SCALE GENOMIC DNA]</scope>
    <source>
        <strain evidence="8 9">YM53</strain>
    </source>
</reference>
<dbReference type="Proteomes" id="UP000293342">
    <property type="component" value="Unassembled WGS sequence"/>
</dbReference>
<evidence type="ECO:0000256" key="1">
    <source>
        <dbReference type="ARBA" id="ARBA00007150"/>
    </source>
</evidence>
<comment type="catalytic activity">
    <reaction evidence="7">
        <text>L-cysteinyl-[prolipoprotein] + a 1,2-diacyl-sn-glycero-3-phospho-(1'-sn-glycerol) = an S-1,2-diacyl-sn-glyceryl-L-cysteinyl-[prolipoprotein] + sn-glycerol 1-phosphate + H(+)</text>
        <dbReference type="Rhea" id="RHEA:56712"/>
        <dbReference type="Rhea" id="RHEA-COMP:14679"/>
        <dbReference type="Rhea" id="RHEA-COMP:14680"/>
        <dbReference type="ChEBI" id="CHEBI:15378"/>
        <dbReference type="ChEBI" id="CHEBI:29950"/>
        <dbReference type="ChEBI" id="CHEBI:57685"/>
        <dbReference type="ChEBI" id="CHEBI:64716"/>
        <dbReference type="ChEBI" id="CHEBI:140658"/>
        <dbReference type="EC" id="2.5.1.145"/>
    </reaction>
</comment>
<evidence type="ECO:0000256" key="6">
    <source>
        <dbReference type="ARBA" id="ARBA00023136"/>
    </source>
</evidence>
<keyword evidence="6 7" id="KW-0472">Membrane</keyword>
<feature type="transmembrane region" description="Helical" evidence="7">
    <location>
        <begin position="182"/>
        <end position="200"/>
    </location>
</feature>
<dbReference type="PANTHER" id="PTHR30589:SF0">
    <property type="entry name" value="PHOSPHATIDYLGLYCEROL--PROLIPOPROTEIN DIACYLGLYCERYL TRANSFERASE"/>
    <property type="match status" value="1"/>
</dbReference>
<evidence type="ECO:0000256" key="7">
    <source>
        <dbReference type="HAMAP-Rule" id="MF_01147"/>
    </source>
</evidence>
<accession>A0A4V2M6L6</accession>
<dbReference type="Pfam" id="PF01790">
    <property type="entry name" value="LGT"/>
    <property type="match status" value="1"/>
</dbReference>
<dbReference type="UniPathway" id="UPA00664"/>
<dbReference type="GO" id="GO:0005886">
    <property type="term" value="C:plasma membrane"/>
    <property type="evidence" value="ECO:0007669"/>
    <property type="project" value="UniProtKB-SubCell"/>
</dbReference>
<feature type="binding site" evidence="7">
    <location>
        <position position="142"/>
    </location>
    <ligand>
        <name>a 1,2-diacyl-sn-glycero-3-phospho-(1'-sn-glycerol)</name>
        <dbReference type="ChEBI" id="CHEBI:64716"/>
    </ligand>
</feature>
<feature type="transmembrane region" description="Helical" evidence="7">
    <location>
        <begin position="251"/>
        <end position="271"/>
    </location>
</feature>
<keyword evidence="9" id="KW-1185">Reference proteome</keyword>
<evidence type="ECO:0000256" key="2">
    <source>
        <dbReference type="ARBA" id="ARBA00022475"/>
    </source>
</evidence>
<comment type="pathway">
    <text evidence="7">Protein modification; lipoprotein biosynthesis (diacylglyceryl transfer).</text>
</comment>
<organism evidence="8 9">
    <name type="scientific">Kribbella capetownensis</name>
    <dbReference type="NCBI Taxonomy" id="1572659"/>
    <lineage>
        <taxon>Bacteria</taxon>
        <taxon>Bacillati</taxon>
        <taxon>Actinomycetota</taxon>
        <taxon>Actinomycetes</taxon>
        <taxon>Propionibacteriales</taxon>
        <taxon>Kribbellaceae</taxon>
        <taxon>Kribbella</taxon>
    </lineage>
</organism>
<protein>
    <recommendedName>
        <fullName evidence="7">Phosphatidylglycerol--prolipoprotein diacylglyceryl transferase</fullName>
        <ecNumber evidence="7">2.5.1.145</ecNumber>
    </recommendedName>
</protein>
<dbReference type="PANTHER" id="PTHR30589">
    <property type="entry name" value="PROLIPOPROTEIN DIACYLGLYCERYL TRANSFERASE"/>
    <property type="match status" value="1"/>
</dbReference>